<proteinExistence type="predicted"/>
<keyword evidence="1" id="KW-1185">Reference proteome</keyword>
<sequence length="526" mass="61166">MEGSYQPLWYLRLILSQFYRLVAAEVEEVRPGPNSSAFPWVLVVCVAMVGLLAVLFFLWLCAIREDILTTKISELMEEKCKLLEKVSLAQKELEGLESSLREASSEKVSTEVESLKATYEELKRSKSQLTDEILFLEKELQKEKSKYSQQQQLKAEQSKTEQSLKEEIKSLASQLAEARENHLMLQTSETQLKDLIREALKENSQLKARQIQLQQEIKAKKTQVRELKKQKIALERYIAHAEDVLYDRDDHIWSLISRIAKMREWAEVLGEDLTADGDLKIEMIGLENAAHLKIQAKSALEKLVYGAMLKACLQTMEKERKQTRTQLFEVNKTRHDLTYRIKSLHVELASLQSQNTQAEQENQKLQQKVEIMMELYLQNGRELSRKLTEEENYQLEIEKEVSKKMENLSQVAEELDSYIEQARNLDDKLETCILHHQKEIMQYEVCKRLISSLIETSERSIQNFKEHTSQRRRQLSEREDKHTDAPRVPQTACGREARPHDPSTSGQASSTSSRRHPWSFSRLLCK</sequence>
<organism evidence="1 2">
    <name type="scientific">Castor canadensis</name>
    <name type="common">American beaver</name>
    <dbReference type="NCBI Taxonomy" id="51338"/>
    <lineage>
        <taxon>Eukaryota</taxon>
        <taxon>Metazoa</taxon>
        <taxon>Chordata</taxon>
        <taxon>Craniata</taxon>
        <taxon>Vertebrata</taxon>
        <taxon>Euteleostomi</taxon>
        <taxon>Mammalia</taxon>
        <taxon>Eutheria</taxon>
        <taxon>Euarchontoglires</taxon>
        <taxon>Glires</taxon>
        <taxon>Rodentia</taxon>
        <taxon>Castorimorpha</taxon>
        <taxon>Castoridae</taxon>
        <taxon>Castor</taxon>
    </lineage>
</organism>
<dbReference type="RefSeq" id="XP_073923073.1">
    <property type="nucleotide sequence ID" value="XM_074066972.1"/>
</dbReference>
<evidence type="ECO:0000313" key="1">
    <source>
        <dbReference type="Proteomes" id="UP001732720"/>
    </source>
</evidence>
<dbReference type="Proteomes" id="UP001732720">
    <property type="component" value="Chromosome 3"/>
</dbReference>
<evidence type="ECO:0000313" key="2">
    <source>
        <dbReference type="RefSeq" id="XP_073923073.1"/>
    </source>
</evidence>
<protein>
    <submittedName>
        <fullName evidence="2">Melanoma inhibitory activity protein 2-like</fullName>
    </submittedName>
</protein>
<reference evidence="2" key="1">
    <citation type="submission" date="2025-08" db="UniProtKB">
        <authorList>
            <consortium name="RefSeq"/>
        </authorList>
    </citation>
    <scope>IDENTIFICATION</scope>
</reference>
<accession>A0AC58M0Y9</accession>
<gene>
    <name evidence="2" type="primary">LOC109676126</name>
</gene>
<name>A0AC58M0Y9_CASCN</name>